<dbReference type="Gene3D" id="1.20.120.530">
    <property type="entry name" value="GntR ligand-binding domain-like"/>
    <property type="match status" value="1"/>
</dbReference>
<evidence type="ECO:0000313" key="5">
    <source>
        <dbReference type="EMBL" id="GIJ72238.1"/>
    </source>
</evidence>
<dbReference type="InterPro" id="IPR011711">
    <property type="entry name" value="GntR_C"/>
</dbReference>
<name>A0A8J4EF22_9ACTN</name>
<keyword evidence="3" id="KW-0804">Transcription</keyword>
<keyword evidence="1" id="KW-0805">Transcription regulation</keyword>
<gene>
    <name evidence="5" type="ORF">Voc01_071550</name>
</gene>
<dbReference type="Pfam" id="PF07729">
    <property type="entry name" value="FCD"/>
    <property type="match status" value="1"/>
</dbReference>
<dbReference type="AlphaFoldDB" id="A0A8J4EF22"/>
<evidence type="ECO:0000259" key="4">
    <source>
        <dbReference type="Pfam" id="PF07729"/>
    </source>
</evidence>
<keyword evidence="6" id="KW-1185">Reference proteome</keyword>
<organism evidence="5 6">
    <name type="scientific">Virgisporangium ochraceum</name>
    <dbReference type="NCBI Taxonomy" id="65505"/>
    <lineage>
        <taxon>Bacteria</taxon>
        <taxon>Bacillati</taxon>
        <taxon>Actinomycetota</taxon>
        <taxon>Actinomycetes</taxon>
        <taxon>Micromonosporales</taxon>
        <taxon>Micromonosporaceae</taxon>
        <taxon>Virgisporangium</taxon>
    </lineage>
</organism>
<dbReference type="InterPro" id="IPR008920">
    <property type="entry name" value="TF_FadR/GntR_C"/>
</dbReference>
<dbReference type="EMBL" id="BOPH01000098">
    <property type="protein sequence ID" value="GIJ72238.1"/>
    <property type="molecule type" value="Genomic_DNA"/>
</dbReference>
<dbReference type="SUPFAM" id="SSF48008">
    <property type="entry name" value="GntR ligand-binding domain-like"/>
    <property type="match status" value="1"/>
</dbReference>
<keyword evidence="2" id="KW-0238">DNA-binding</keyword>
<evidence type="ECO:0000256" key="3">
    <source>
        <dbReference type="ARBA" id="ARBA00023163"/>
    </source>
</evidence>
<feature type="domain" description="GntR C-terminal" evidence="4">
    <location>
        <begin position="2"/>
        <end position="59"/>
    </location>
</feature>
<evidence type="ECO:0000256" key="1">
    <source>
        <dbReference type="ARBA" id="ARBA00023015"/>
    </source>
</evidence>
<dbReference type="GO" id="GO:0003677">
    <property type="term" value="F:DNA binding"/>
    <property type="evidence" value="ECO:0007669"/>
    <property type="project" value="UniProtKB-KW"/>
</dbReference>
<dbReference type="Proteomes" id="UP000635606">
    <property type="component" value="Unassembled WGS sequence"/>
</dbReference>
<reference evidence="5" key="1">
    <citation type="submission" date="2021-01" db="EMBL/GenBank/DDBJ databases">
        <title>Whole genome shotgun sequence of Virgisporangium ochraceum NBRC 16418.</title>
        <authorList>
            <person name="Komaki H."/>
            <person name="Tamura T."/>
        </authorList>
    </citation>
    <scope>NUCLEOTIDE SEQUENCE</scope>
    <source>
        <strain evidence="5">NBRC 16418</strain>
    </source>
</reference>
<evidence type="ECO:0000256" key="2">
    <source>
        <dbReference type="ARBA" id="ARBA00023125"/>
    </source>
</evidence>
<accession>A0A8J4EF22</accession>
<proteinExistence type="predicted"/>
<sequence>MLCSLIDGLSGPTTRARIWRGLTQENAVDKTREQHNAIVDAIAARQPEIARSWATVHVAGVEEWLRGAL</sequence>
<evidence type="ECO:0000313" key="6">
    <source>
        <dbReference type="Proteomes" id="UP000635606"/>
    </source>
</evidence>
<protein>
    <recommendedName>
        <fullName evidence="4">GntR C-terminal domain-containing protein</fullName>
    </recommendedName>
</protein>
<comment type="caution">
    <text evidence="5">The sequence shown here is derived from an EMBL/GenBank/DDBJ whole genome shotgun (WGS) entry which is preliminary data.</text>
</comment>